<evidence type="ECO:0000256" key="2">
    <source>
        <dbReference type="SAM" id="Phobius"/>
    </source>
</evidence>
<gene>
    <name evidence="3" type="ORF">GCM10008919_21370</name>
</gene>
<protein>
    <submittedName>
        <fullName evidence="3">Uncharacterized protein</fullName>
    </submittedName>
</protein>
<dbReference type="Proteomes" id="UP001500399">
    <property type="component" value="Unassembled WGS sequence"/>
</dbReference>
<dbReference type="EMBL" id="BAAACR010000017">
    <property type="protein sequence ID" value="GAA0217968.1"/>
    <property type="molecule type" value="Genomic_DNA"/>
</dbReference>
<reference evidence="3 4" key="1">
    <citation type="journal article" date="2019" name="Int. J. Syst. Evol. Microbiol.">
        <title>The Global Catalogue of Microorganisms (GCM) 10K type strain sequencing project: providing services to taxonomists for standard genome sequencing and annotation.</title>
        <authorList>
            <consortium name="The Broad Institute Genomics Platform"/>
            <consortium name="The Broad Institute Genome Sequencing Center for Infectious Disease"/>
            <person name="Wu L."/>
            <person name="Ma J."/>
        </authorList>
    </citation>
    <scope>NUCLEOTIDE SEQUENCE [LARGE SCALE GENOMIC DNA]</scope>
    <source>
        <strain evidence="3 4">JCM 8542</strain>
    </source>
</reference>
<keyword evidence="2" id="KW-0472">Membrane</keyword>
<keyword evidence="2" id="KW-1133">Transmembrane helix</keyword>
<keyword evidence="2" id="KW-0812">Transmembrane</keyword>
<comment type="caution">
    <text evidence="3">The sequence shown here is derived from an EMBL/GenBank/DDBJ whole genome shotgun (WGS) entry which is preliminary data.</text>
</comment>
<feature type="region of interest" description="Disordered" evidence="1">
    <location>
        <begin position="30"/>
        <end position="68"/>
    </location>
</feature>
<sequence length="68" mass="7322">MSTLKTVGITAVVLATGFLGYGIYKAMQDEDEQAASSDDSTEEEEMEDEEEGTDEEGFDDAEGDVVYG</sequence>
<dbReference type="RefSeq" id="WP_304987527.1">
    <property type="nucleotide sequence ID" value="NZ_BAAACR010000017.1"/>
</dbReference>
<organism evidence="3 4">
    <name type="scientific">Selenomonas dianae</name>
    <dbReference type="NCBI Taxonomy" id="135079"/>
    <lineage>
        <taxon>Bacteria</taxon>
        <taxon>Bacillati</taxon>
        <taxon>Bacillota</taxon>
        <taxon>Negativicutes</taxon>
        <taxon>Selenomonadales</taxon>
        <taxon>Selenomonadaceae</taxon>
        <taxon>Selenomonas</taxon>
    </lineage>
</organism>
<feature type="transmembrane region" description="Helical" evidence="2">
    <location>
        <begin position="6"/>
        <end position="24"/>
    </location>
</feature>
<accession>A0ABN0TCB1</accession>
<name>A0ABN0TCB1_9FIRM</name>
<evidence type="ECO:0000313" key="3">
    <source>
        <dbReference type="EMBL" id="GAA0217968.1"/>
    </source>
</evidence>
<evidence type="ECO:0000256" key="1">
    <source>
        <dbReference type="SAM" id="MobiDB-lite"/>
    </source>
</evidence>
<evidence type="ECO:0000313" key="4">
    <source>
        <dbReference type="Proteomes" id="UP001500399"/>
    </source>
</evidence>
<proteinExistence type="predicted"/>
<keyword evidence="4" id="KW-1185">Reference proteome</keyword>